<sequence length="356" mass="40414">MTSGAISKESETLKYGIIGYGGMGAIRHNAMRAIGQNVAHKIYEIRPVPEFRDLLVDDYRKIIDDPEIEAVIICTPNFLNKKLTIEALKAGKHVFCEKPPAFNGTEMEEIIEVEDQANRVLMYGFNHRHHGGSIKIRETIESGEYGRVLWLRGRYGKSVDENYFGNWRANKELAGGGILLDQGIHMLDLFLQIGGDFDEMHAFVSNLYWKLPGIEDNVFAIFRNSTSGTCASLHSTMTQWRHLFSFEVFLERGYMVLNGLKTPSGTYGAEALSIAKNRSNAPAATWEDEEVHRYDVDQSWEREMANFVAAVNGTVTPRSRDSFEALRVMRMIDRIYDNERHQSGQLFTKLNGEMSL</sequence>
<accession>A0ABV0M8P4</accession>
<dbReference type="SUPFAM" id="SSF55347">
    <property type="entry name" value="Glyceraldehyde-3-phosphate dehydrogenase-like, C-terminal domain"/>
    <property type="match status" value="1"/>
</dbReference>
<organism evidence="3 4">
    <name type="scientific">Neorhizobium phenanthreniclasticum</name>
    <dbReference type="NCBI Taxonomy" id="3157917"/>
    <lineage>
        <taxon>Bacteria</taxon>
        <taxon>Pseudomonadati</taxon>
        <taxon>Pseudomonadota</taxon>
        <taxon>Alphaproteobacteria</taxon>
        <taxon>Hyphomicrobiales</taxon>
        <taxon>Rhizobiaceae</taxon>
        <taxon>Rhizobium/Agrobacterium group</taxon>
        <taxon>Neorhizobium</taxon>
    </lineage>
</organism>
<dbReference type="PANTHER" id="PTHR43818">
    <property type="entry name" value="BCDNA.GH03377"/>
    <property type="match status" value="1"/>
</dbReference>
<dbReference type="Gene3D" id="3.30.360.10">
    <property type="entry name" value="Dihydrodipicolinate Reductase, domain 2"/>
    <property type="match status" value="1"/>
</dbReference>
<dbReference type="Proteomes" id="UP001496627">
    <property type="component" value="Unassembled WGS sequence"/>
</dbReference>
<dbReference type="Pfam" id="PF22725">
    <property type="entry name" value="GFO_IDH_MocA_C3"/>
    <property type="match status" value="1"/>
</dbReference>
<dbReference type="InterPro" id="IPR055170">
    <property type="entry name" value="GFO_IDH_MocA-like_dom"/>
</dbReference>
<dbReference type="SUPFAM" id="SSF51735">
    <property type="entry name" value="NAD(P)-binding Rossmann-fold domains"/>
    <property type="match status" value="1"/>
</dbReference>
<evidence type="ECO:0000313" key="3">
    <source>
        <dbReference type="EMBL" id="MEQ1407359.1"/>
    </source>
</evidence>
<feature type="domain" description="GFO/IDH/MocA-like oxidoreductase" evidence="2">
    <location>
        <begin position="135"/>
        <end position="255"/>
    </location>
</feature>
<dbReference type="InterPro" id="IPR036291">
    <property type="entry name" value="NAD(P)-bd_dom_sf"/>
</dbReference>
<dbReference type="EMBL" id="JBEAAL010000017">
    <property type="protein sequence ID" value="MEQ1407359.1"/>
    <property type="molecule type" value="Genomic_DNA"/>
</dbReference>
<dbReference type="PANTHER" id="PTHR43818:SF5">
    <property type="entry name" value="OXIDOREDUCTASE FAMILY PROTEIN"/>
    <property type="match status" value="1"/>
</dbReference>
<dbReference type="Pfam" id="PF01408">
    <property type="entry name" value="GFO_IDH_MocA"/>
    <property type="match status" value="1"/>
</dbReference>
<dbReference type="InterPro" id="IPR000683">
    <property type="entry name" value="Gfo/Idh/MocA-like_OxRdtase_N"/>
</dbReference>
<name>A0ABV0M8P4_9HYPH</name>
<evidence type="ECO:0000259" key="2">
    <source>
        <dbReference type="Pfam" id="PF22725"/>
    </source>
</evidence>
<protein>
    <submittedName>
        <fullName evidence="3">Gfo/Idh/MocA family oxidoreductase</fullName>
    </submittedName>
</protein>
<feature type="domain" description="Gfo/Idh/MocA-like oxidoreductase N-terminal" evidence="1">
    <location>
        <begin position="13"/>
        <end position="125"/>
    </location>
</feature>
<comment type="caution">
    <text evidence="3">The sequence shown here is derived from an EMBL/GenBank/DDBJ whole genome shotgun (WGS) entry which is preliminary data.</text>
</comment>
<gene>
    <name evidence="3" type="ORF">ABK249_20735</name>
</gene>
<evidence type="ECO:0000313" key="4">
    <source>
        <dbReference type="Proteomes" id="UP001496627"/>
    </source>
</evidence>
<dbReference type="Gene3D" id="3.40.50.720">
    <property type="entry name" value="NAD(P)-binding Rossmann-like Domain"/>
    <property type="match status" value="1"/>
</dbReference>
<reference evidence="3 4" key="1">
    <citation type="submission" date="2024-05" db="EMBL/GenBank/DDBJ databases">
        <title>Neorhizobium sp. Rsf11, a plant growth promoting and heavy metal resistant PAH-degrader.</title>
        <authorList>
            <person name="Golubev S.N."/>
            <person name="Muratova A.Y."/>
            <person name="Markelova M.I."/>
        </authorList>
    </citation>
    <scope>NUCLEOTIDE SEQUENCE [LARGE SCALE GENOMIC DNA]</scope>
    <source>
        <strain evidence="3 4">Rsf11</strain>
    </source>
</reference>
<keyword evidence="4" id="KW-1185">Reference proteome</keyword>
<evidence type="ECO:0000259" key="1">
    <source>
        <dbReference type="Pfam" id="PF01408"/>
    </source>
</evidence>
<dbReference type="InterPro" id="IPR050463">
    <property type="entry name" value="Gfo/Idh/MocA_oxidrdct_glycsds"/>
</dbReference>
<proteinExistence type="predicted"/>